<dbReference type="InterPro" id="IPR052652">
    <property type="entry name" value="Telomerase_Complex_Comp"/>
</dbReference>
<dbReference type="Pfam" id="PF05731">
    <property type="entry name" value="TROVE"/>
    <property type="match status" value="1"/>
</dbReference>
<dbReference type="PANTHER" id="PTHR44791">
    <property type="entry name" value="TELOMERASE PROTEIN COMPONENT 1 TEP1"/>
    <property type="match status" value="1"/>
</dbReference>
<dbReference type="Gene3D" id="3.40.50.410">
    <property type="entry name" value="von Willebrand factor, type A domain"/>
    <property type="match status" value="1"/>
</dbReference>
<dbReference type="GO" id="GO:0003720">
    <property type="term" value="F:telomerase activity"/>
    <property type="evidence" value="ECO:0007669"/>
    <property type="project" value="TreeGrafter"/>
</dbReference>
<dbReference type="GO" id="GO:0000722">
    <property type="term" value="P:telomere maintenance via recombination"/>
    <property type="evidence" value="ECO:0007669"/>
    <property type="project" value="TreeGrafter"/>
</dbReference>
<dbReference type="PROSITE" id="PS50988">
    <property type="entry name" value="TROVE"/>
    <property type="match status" value="1"/>
</dbReference>
<dbReference type="SUPFAM" id="SSF140864">
    <property type="entry name" value="TROVE domain-like"/>
    <property type="match status" value="1"/>
</dbReference>
<gene>
    <name evidence="2" type="ORF">UFOVP273_65</name>
</gene>
<sequence length="443" mass="49011">MSSINRFVSHATSTATNHHGTVVPAISAKKQLVRLTLASMLWEDQFYVDGETSAALLAKCVAKVDAEYVSALAMEARSRFKLRHVPLALTRELARNGRLKADVLAQVIQRPDEMAEFLSIYWKDGKTALSNQVKKGLALAFGKFNEYQLAKWDKNSSAISLRDVMFLTHPKPQTKAQEELFKRVANEQLETPDTWETNLSAGANKGETFLRLMDEKKLGALAFLRNLRNMVQGGVSESRIRAYAKEVDVTKVLPFRYIAAARIMPLFEDMLEEMMLRSLASVEKIPGKTKVVIDVSGSMFGTKVSAKSDLDRFDAAAALAVLLREICEEVEIWSFSNDAVRVPPRRGFALVKAISDSQGHGGTMLGRSLKTVFSRDSGTRTIVFTDEQSSDRPNSPPNGTKGYIVNVASYQNGVNHSAWTTITGFSEAIVDYIRALESDSSLS</sequence>
<reference evidence="2" key="1">
    <citation type="submission" date="2020-04" db="EMBL/GenBank/DDBJ databases">
        <authorList>
            <person name="Chiriac C."/>
            <person name="Salcher M."/>
            <person name="Ghai R."/>
            <person name="Kavagutti S V."/>
        </authorList>
    </citation>
    <scope>NUCLEOTIDE SEQUENCE</scope>
</reference>
<name>A0A6J5LRV1_9CAUD</name>
<feature type="domain" description="TROVE" evidence="1">
    <location>
        <begin position="15"/>
        <end position="308"/>
    </location>
</feature>
<dbReference type="SUPFAM" id="SSF53300">
    <property type="entry name" value="vWA-like"/>
    <property type="match status" value="1"/>
</dbReference>
<proteinExistence type="predicted"/>
<evidence type="ECO:0000313" key="2">
    <source>
        <dbReference type="EMBL" id="CAB4134439.1"/>
    </source>
</evidence>
<evidence type="ECO:0000259" key="1">
    <source>
        <dbReference type="PROSITE" id="PS50988"/>
    </source>
</evidence>
<dbReference type="GO" id="GO:0070034">
    <property type="term" value="F:telomerase RNA binding"/>
    <property type="evidence" value="ECO:0007669"/>
    <property type="project" value="TreeGrafter"/>
</dbReference>
<dbReference type="InterPro" id="IPR037214">
    <property type="entry name" value="TROVE_dom_sf"/>
</dbReference>
<dbReference type="EMBL" id="LR796284">
    <property type="protein sequence ID" value="CAB4134439.1"/>
    <property type="molecule type" value="Genomic_DNA"/>
</dbReference>
<dbReference type="PANTHER" id="PTHR44791:SF1">
    <property type="entry name" value="TELOMERASE PROTEIN COMPONENT 1"/>
    <property type="match status" value="1"/>
</dbReference>
<dbReference type="InterPro" id="IPR008858">
    <property type="entry name" value="TROVE_dom"/>
</dbReference>
<dbReference type="InterPro" id="IPR036465">
    <property type="entry name" value="vWFA_dom_sf"/>
</dbReference>
<protein>
    <submittedName>
        <fullName evidence="2">VWFA domain containing protein</fullName>
    </submittedName>
</protein>
<accession>A0A6J5LRV1</accession>
<organism evidence="2">
    <name type="scientific">uncultured Caudovirales phage</name>
    <dbReference type="NCBI Taxonomy" id="2100421"/>
    <lineage>
        <taxon>Viruses</taxon>
        <taxon>Duplodnaviria</taxon>
        <taxon>Heunggongvirae</taxon>
        <taxon>Uroviricota</taxon>
        <taxon>Caudoviricetes</taxon>
        <taxon>Peduoviridae</taxon>
        <taxon>Maltschvirus</taxon>
        <taxon>Maltschvirus maltsch</taxon>
    </lineage>
</organism>